<keyword evidence="1" id="KW-0472">Membrane</keyword>
<dbReference type="OrthoDB" id="8481923at2"/>
<reference evidence="2 3" key="1">
    <citation type="submission" date="2018-02" db="EMBL/GenBank/DDBJ databases">
        <title>Genomic Encyclopedia of Archaeal and Bacterial Type Strains, Phase II (KMG-II): from individual species to whole genera.</title>
        <authorList>
            <person name="Goeker M."/>
        </authorList>
    </citation>
    <scope>NUCLEOTIDE SEQUENCE [LARGE SCALE GENOMIC DNA]</scope>
    <source>
        <strain evidence="2 3">YU 961-1</strain>
    </source>
</reference>
<keyword evidence="1" id="KW-0812">Transmembrane</keyword>
<feature type="transmembrane region" description="Helical" evidence="1">
    <location>
        <begin position="189"/>
        <end position="213"/>
    </location>
</feature>
<gene>
    <name evidence="2" type="ORF">CLV40_104216</name>
</gene>
<proteinExistence type="predicted"/>
<dbReference type="AlphaFoldDB" id="A0A2S6GV11"/>
<dbReference type="Proteomes" id="UP000239203">
    <property type="component" value="Unassembled WGS sequence"/>
</dbReference>
<evidence type="ECO:0000256" key="1">
    <source>
        <dbReference type="SAM" id="Phobius"/>
    </source>
</evidence>
<name>A0A2S6GV11_9PSEU</name>
<keyword evidence="3" id="KW-1185">Reference proteome</keyword>
<keyword evidence="1" id="KW-1133">Transmembrane helix</keyword>
<dbReference type="InterPro" id="IPR025238">
    <property type="entry name" value="DUF4184"/>
</dbReference>
<accession>A0A2S6GV11</accession>
<feature type="transmembrane region" description="Helical" evidence="1">
    <location>
        <begin position="241"/>
        <end position="259"/>
    </location>
</feature>
<feature type="transmembrane region" description="Helical" evidence="1">
    <location>
        <begin position="146"/>
        <end position="164"/>
    </location>
</feature>
<protein>
    <submittedName>
        <fullName evidence="2">Uncharacterized protein DUF4184</fullName>
    </submittedName>
</protein>
<feature type="transmembrane region" description="Helical" evidence="1">
    <location>
        <begin position="95"/>
        <end position="116"/>
    </location>
</feature>
<dbReference type="Pfam" id="PF13803">
    <property type="entry name" value="DUF4184"/>
    <property type="match status" value="1"/>
</dbReference>
<dbReference type="EMBL" id="PTIX01000004">
    <property type="protein sequence ID" value="PPK68971.1"/>
    <property type="molecule type" value="Genomic_DNA"/>
</dbReference>
<evidence type="ECO:0000313" key="3">
    <source>
        <dbReference type="Proteomes" id="UP000239203"/>
    </source>
</evidence>
<dbReference type="RefSeq" id="WP_104478507.1">
    <property type="nucleotide sequence ID" value="NZ_CP154825.1"/>
</dbReference>
<comment type="caution">
    <text evidence="2">The sequence shown here is derived from an EMBL/GenBank/DDBJ whole genome shotgun (WGS) entry which is preliminary data.</text>
</comment>
<feature type="transmembrane region" description="Helical" evidence="1">
    <location>
        <begin position="59"/>
        <end position="83"/>
    </location>
</feature>
<sequence length="272" mass="29534">MPYTLSHAAAALPLLRRGPLVGSALVVGTMSPDLLYFVFLETGVDARTHTWLGLVLIDLPVALAVLAVWQLFVVPALVALAPARLRARLVPREPVPRLSVAMVVSVLIGGATHLVWDAFTHHNGWVVEHYPSLRLWFWVGMPRYHFLQYASSVAGAALLVWWAVRWLRRREPVAVVPALYEPLRRPGRVICAVVATGIVLAAVRALPVMAWVADRPVLAYAHRLASGVAPSATQVQAGMNRVSICLVSGAFVALALIGVRQRLRARRAATGG</sequence>
<feature type="transmembrane region" description="Helical" evidence="1">
    <location>
        <begin position="20"/>
        <end position="39"/>
    </location>
</feature>
<organism evidence="2 3">
    <name type="scientific">Actinokineospora auranticolor</name>
    <dbReference type="NCBI Taxonomy" id="155976"/>
    <lineage>
        <taxon>Bacteria</taxon>
        <taxon>Bacillati</taxon>
        <taxon>Actinomycetota</taxon>
        <taxon>Actinomycetes</taxon>
        <taxon>Pseudonocardiales</taxon>
        <taxon>Pseudonocardiaceae</taxon>
        <taxon>Actinokineospora</taxon>
    </lineage>
</organism>
<evidence type="ECO:0000313" key="2">
    <source>
        <dbReference type="EMBL" id="PPK68971.1"/>
    </source>
</evidence>